<sequence>MLMKNPIKLLRHLFRVKRKIEHKVVFAGKKQMICSRGLPEIPPQQFVDKNAVACGRCGDMMLPGSKFWLYVPK</sequence>
<name>A0A2M8LDA7_9BACT</name>
<reference evidence="2" key="1">
    <citation type="submission" date="2017-09" db="EMBL/GenBank/DDBJ databases">
        <title>Depth-based differentiation of microbial function through sediment-hosted aquifers and enrichment of novel symbionts in the deep terrestrial subsurface.</title>
        <authorList>
            <person name="Probst A.J."/>
            <person name="Ladd B."/>
            <person name="Jarett J.K."/>
            <person name="Geller-Mcgrath D.E."/>
            <person name="Sieber C.M.K."/>
            <person name="Emerson J.B."/>
            <person name="Anantharaman K."/>
            <person name="Thomas B.C."/>
            <person name="Malmstrom R."/>
            <person name="Stieglmeier M."/>
            <person name="Klingl A."/>
            <person name="Woyke T."/>
            <person name="Ryan C.M."/>
            <person name="Banfield J.F."/>
        </authorList>
    </citation>
    <scope>NUCLEOTIDE SEQUENCE [LARGE SCALE GENOMIC DNA]</scope>
</reference>
<protein>
    <submittedName>
        <fullName evidence="1">Uncharacterized protein</fullName>
    </submittedName>
</protein>
<comment type="caution">
    <text evidence="1">The sequence shown here is derived from an EMBL/GenBank/DDBJ whole genome shotgun (WGS) entry which is preliminary data.</text>
</comment>
<dbReference type="Proteomes" id="UP000228700">
    <property type="component" value="Unassembled WGS sequence"/>
</dbReference>
<gene>
    <name evidence="1" type="ORF">COV01_00975</name>
</gene>
<organism evidence="1 2">
    <name type="scientific">Candidatus Taylorbacteria bacterium CG10_big_fil_rev_8_21_14_0_10_41_48</name>
    <dbReference type="NCBI Taxonomy" id="1975024"/>
    <lineage>
        <taxon>Bacteria</taxon>
        <taxon>Candidatus Tayloriibacteriota</taxon>
    </lineage>
</organism>
<evidence type="ECO:0000313" key="2">
    <source>
        <dbReference type="Proteomes" id="UP000228700"/>
    </source>
</evidence>
<accession>A0A2M8LDA7</accession>
<dbReference type="AlphaFoldDB" id="A0A2M8LDA7"/>
<proteinExistence type="predicted"/>
<dbReference type="EMBL" id="PFEQ01000001">
    <property type="protein sequence ID" value="PJE74588.1"/>
    <property type="molecule type" value="Genomic_DNA"/>
</dbReference>
<evidence type="ECO:0000313" key="1">
    <source>
        <dbReference type="EMBL" id="PJE74588.1"/>
    </source>
</evidence>